<accession>A0A397VZU0</accession>
<dbReference type="EMBL" id="QKWP01000119">
    <property type="protein sequence ID" value="RIB26867.1"/>
    <property type="molecule type" value="Genomic_DNA"/>
</dbReference>
<sequence>MEYLVCYKTTRLLQIVSTLTNFQVTVVQTLDSGYAIIYSDMSFGNAILYAMKLKYNEKASVRFILYQLTQPNITFTSLFCSADYVYVGHLCIASVSSTIVLTNISTATLVPLTISVTDLPARPTTSAMQGLYHLKIRFLSGGSVLEVDHVVSNEISRNIRTLPLGG</sequence>
<dbReference type="Proteomes" id="UP000266673">
    <property type="component" value="Unassembled WGS sequence"/>
</dbReference>
<reference evidence="1 2" key="1">
    <citation type="submission" date="2018-06" db="EMBL/GenBank/DDBJ databases">
        <title>Comparative genomics reveals the genomic features of Rhizophagus irregularis, R. cerebriforme, R. diaphanum and Gigaspora rosea, and their symbiotic lifestyle signature.</title>
        <authorList>
            <person name="Morin E."/>
            <person name="San Clemente H."/>
            <person name="Chen E.C.H."/>
            <person name="De La Providencia I."/>
            <person name="Hainaut M."/>
            <person name="Kuo A."/>
            <person name="Kohler A."/>
            <person name="Murat C."/>
            <person name="Tang N."/>
            <person name="Roy S."/>
            <person name="Loubradou J."/>
            <person name="Henrissat B."/>
            <person name="Grigoriev I.V."/>
            <person name="Corradi N."/>
            <person name="Roux C."/>
            <person name="Martin F.M."/>
        </authorList>
    </citation>
    <scope>NUCLEOTIDE SEQUENCE [LARGE SCALE GENOMIC DNA]</scope>
    <source>
        <strain evidence="1 2">DAOM 194757</strain>
    </source>
</reference>
<evidence type="ECO:0000313" key="1">
    <source>
        <dbReference type="EMBL" id="RIB26867.1"/>
    </source>
</evidence>
<gene>
    <name evidence="1" type="ORF">C2G38_2162133</name>
</gene>
<name>A0A397VZU0_9GLOM</name>
<dbReference type="STRING" id="44941.A0A397VZU0"/>
<comment type="caution">
    <text evidence="1">The sequence shown here is derived from an EMBL/GenBank/DDBJ whole genome shotgun (WGS) entry which is preliminary data.</text>
</comment>
<keyword evidence="2" id="KW-1185">Reference proteome</keyword>
<proteinExistence type="predicted"/>
<dbReference type="OrthoDB" id="10389504at2759"/>
<dbReference type="AlphaFoldDB" id="A0A397VZU0"/>
<protein>
    <submittedName>
        <fullName evidence="1">Uncharacterized protein</fullName>
    </submittedName>
</protein>
<evidence type="ECO:0000313" key="2">
    <source>
        <dbReference type="Proteomes" id="UP000266673"/>
    </source>
</evidence>
<organism evidence="1 2">
    <name type="scientific">Gigaspora rosea</name>
    <dbReference type="NCBI Taxonomy" id="44941"/>
    <lineage>
        <taxon>Eukaryota</taxon>
        <taxon>Fungi</taxon>
        <taxon>Fungi incertae sedis</taxon>
        <taxon>Mucoromycota</taxon>
        <taxon>Glomeromycotina</taxon>
        <taxon>Glomeromycetes</taxon>
        <taxon>Diversisporales</taxon>
        <taxon>Gigasporaceae</taxon>
        <taxon>Gigaspora</taxon>
    </lineage>
</organism>